<organism evidence="2">
    <name type="scientific">Amorphochlora amoebiformis</name>
    <dbReference type="NCBI Taxonomy" id="1561963"/>
    <lineage>
        <taxon>Eukaryota</taxon>
        <taxon>Sar</taxon>
        <taxon>Rhizaria</taxon>
        <taxon>Cercozoa</taxon>
        <taxon>Chlorarachniophyceae</taxon>
        <taxon>Amorphochlora</taxon>
    </lineage>
</organism>
<feature type="domain" description="Sm" evidence="1">
    <location>
        <begin position="6"/>
        <end position="71"/>
    </location>
</feature>
<dbReference type="InterPro" id="IPR001163">
    <property type="entry name" value="Sm_dom_euk/arc"/>
</dbReference>
<dbReference type="SUPFAM" id="SSF50182">
    <property type="entry name" value="Sm-like ribonucleoproteins"/>
    <property type="match status" value="1"/>
</dbReference>
<evidence type="ECO:0000259" key="1">
    <source>
        <dbReference type="SMART" id="SM00651"/>
    </source>
</evidence>
<dbReference type="EMBL" id="AB996603">
    <property type="protein sequence ID" value="BAS01908.1"/>
    <property type="molecule type" value="Genomic_DNA"/>
</dbReference>
<name>A0A0H5BIN0_9EUKA</name>
<reference evidence="2" key="1">
    <citation type="journal article" date="2015" name="Genome Biol. Evol.">
        <title>Nucleomorph Genome Sequences of Two Chlorarachniophytes, Amorphochlora amoebiformis and Lotharella vacuolata.</title>
        <authorList>
            <person name="Suzuki S."/>
            <person name="Shirato S."/>
            <person name="Hirakawa Y."/>
            <person name="Ishida K."/>
        </authorList>
    </citation>
    <scope>NUCLEOTIDE SEQUENCE</scope>
    <source>
        <strain evidence="2">CCMP2058</strain>
    </source>
</reference>
<evidence type="ECO:0000313" key="2">
    <source>
        <dbReference type="EMBL" id="BAS01908.1"/>
    </source>
</evidence>
<gene>
    <name evidence="2" type="primary">snRNPSm-D</name>
</gene>
<sequence>MKSIYNILKKTAKECVEIRLKNGIIIQGTLEKSNRIGNLYLKNVKIIISNDNVINCYDLVVRGNSVLLITVPKIPNGDLYRL</sequence>
<protein>
    <submittedName>
        <fullName evidence="2">mRNA splicing factor snRNP Sm-D</fullName>
    </submittedName>
</protein>
<dbReference type="SMART" id="SM00651">
    <property type="entry name" value="Sm"/>
    <property type="match status" value="1"/>
</dbReference>
<dbReference type="Gene3D" id="2.30.30.100">
    <property type="match status" value="1"/>
</dbReference>
<dbReference type="Pfam" id="PF01423">
    <property type="entry name" value="LSM"/>
    <property type="match status" value="1"/>
</dbReference>
<proteinExistence type="predicted"/>
<geneLocation type="nucleomorph" evidence="2"/>
<dbReference type="InterPro" id="IPR010920">
    <property type="entry name" value="LSM_dom_sf"/>
</dbReference>
<keyword evidence="2" id="KW-0542">Nucleomorph</keyword>
<dbReference type="AlphaFoldDB" id="A0A0H5BIN0"/>
<accession>A0A0H5BIN0</accession>